<evidence type="ECO:0000256" key="9">
    <source>
        <dbReference type="ARBA" id="ARBA00048138"/>
    </source>
</evidence>
<evidence type="ECO:0000256" key="6">
    <source>
        <dbReference type="ARBA" id="ARBA00022801"/>
    </source>
</evidence>
<dbReference type="InterPro" id="IPR050582">
    <property type="entry name" value="HAD-like_SerB"/>
</dbReference>
<accession>A0A1F5YVD1</accession>
<gene>
    <name evidence="11" type="ORF">A2Z33_03120</name>
</gene>
<reference evidence="11 12" key="1">
    <citation type="journal article" date="2016" name="Nat. Commun.">
        <title>Thousands of microbial genomes shed light on interconnected biogeochemical processes in an aquifer system.</title>
        <authorList>
            <person name="Anantharaman K."/>
            <person name="Brown C.T."/>
            <person name="Hug L.A."/>
            <person name="Sharon I."/>
            <person name="Castelle C.J."/>
            <person name="Probst A.J."/>
            <person name="Thomas B.C."/>
            <person name="Singh A."/>
            <person name="Wilkins M.J."/>
            <person name="Karaoz U."/>
            <person name="Brodie E.L."/>
            <person name="Williams K.H."/>
            <person name="Hubbard S.S."/>
            <person name="Banfield J.F."/>
        </authorList>
    </citation>
    <scope>NUCLEOTIDE SEQUENCE [LARGE SCALE GENOMIC DNA]</scope>
</reference>
<evidence type="ECO:0000313" key="12">
    <source>
        <dbReference type="Proteomes" id="UP000178448"/>
    </source>
</evidence>
<keyword evidence="8" id="KW-0718">Serine biosynthesis</keyword>
<dbReference type="SUPFAM" id="SSF56784">
    <property type="entry name" value="HAD-like"/>
    <property type="match status" value="1"/>
</dbReference>
<evidence type="ECO:0000313" key="11">
    <source>
        <dbReference type="EMBL" id="OGG04129.1"/>
    </source>
</evidence>
<keyword evidence="4" id="KW-0028">Amino-acid biosynthesis</keyword>
<keyword evidence="7" id="KW-0460">Magnesium</keyword>
<evidence type="ECO:0000256" key="2">
    <source>
        <dbReference type="ARBA" id="ARBA00005135"/>
    </source>
</evidence>
<evidence type="ECO:0000256" key="3">
    <source>
        <dbReference type="ARBA" id="ARBA00012640"/>
    </source>
</evidence>
<comment type="cofactor">
    <cofactor evidence="1">
        <name>Mg(2+)</name>
        <dbReference type="ChEBI" id="CHEBI:18420"/>
    </cofactor>
</comment>
<dbReference type="InterPro" id="IPR036412">
    <property type="entry name" value="HAD-like_sf"/>
</dbReference>
<evidence type="ECO:0000256" key="5">
    <source>
        <dbReference type="ARBA" id="ARBA00022723"/>
    </source>
</evidence>
<evidence type="ECO:0000256" key="4">
    <source>
        <dbReference type="ARBA" id="ARBA00022605"/>
    </source>
</evidence>
<dbReference type="Pfam" id="PF00702">
    <property type="entry name" value="Hydrolase"/>
    <property type="match status" value="1"/>
</dbReference>
<comment type="catalytic activity">
    <reaction evidence="10">
        <text>O-phospho-D-serine + H2O = D-serine + phosphate</text>
        <dbReference type="Rhea" id="RHEA:24873"/>
        <dbReference type="ChEBI" id="CHEBI:15377"/>
        <dbReference type="ChEBI" id="CHEBI:35247"/>
        <dbReference type="ChEBI" id="CHEBI:43474"/>
        <dbReference type="ChEBI" id="CHEBI:58680"/>
        <dbReference type="EC" id="3.1.3.3"/>
    </reaction>
</comment>
<keyword evidence="6" id="KW-0378">Hydrolase</keyword>
<dbReference type="GO" id="GO:0036424">
    <property type="term" value="F:L-phosphoserine phosphatase activity"/>
    <property type="evidence" value="ECO:0007669"/>
    <property type="project" value="TreeGrafter"/>
</dbReference>
<dbReference type="EC" id="3.1.3.3" evidence="3"/>
<dbReference type="Gene3D" id="3.40.50.1000">
    <property type="entry name" value="HAD superfamily/HAD-like"/>
    <property type="match status" value="1"/>
</dbReference>
<dbReference type="STRING" id="1798374.A2Z33_03120"/>
<dbReference type="InterPro" id="IPR023214">
    <property type="entry name" value="HAD_sf"/>
</dbReference>
<dbReference type="GO" id="GO:0000287">
    <property type="term" value="F:magnesium ion binding"/>
    <property type="evidence" value="ECO:0007669"/>
    <property type="project" value="TreeGrafter"/>
</dbReference>
<sequence length="221" mass="25141">MAADREQIRNVKIVALDVDGTLATGNFWQKMHALTGITLEEDDRWFRDYYSKVISFESWAETIALRYRDSRIPISKFRSLISVVRIVPGAGEVVQKLKEHYKLCLISSNVDFYVAHVARRLGISRYYANYRLNTDANGIVTDITYTAPEDKAKVIALKDMCREHTVVPSQVVFVGDSDNDIPAFAFTGRGILVGEGNRELRRLAWKRIKTISELPEILGIE</sequence>
<comment type="caution">
    <text evidence="11">The sequence shown here is derived from an EMBL/GenBank/DDBJ whole genome shotgun (WGS) entry which is preliminary data.</text>
</comment>
<protein>
    <recommendedName>
        <fullName evidence="3">phosphoserine phosphatase</fullName>
        <ecNumber evidence="3">3.1.3.3</ecNumber>
    </recommendedName>
</protein>
<comment type="catalytic activity">
    <reaction evidence="9">
        <text>O-phospho-L-serine + H2O = L-serine + phosphate</text>
        <dbReference type="Rhea" id="RHEA:21208"/>
        <dbReference type="ChEBI" id="CHEBI:15377"/>
        <dbReference type="ChEBI" id="CHEBI:33384"/>
        <dbReference type="ChEBI" id="CHEBI:43474"/>
        <dbReference type="ChEBI" id="CHEBI:57524"/>
        <dbReference type="EC" id="3.1.3.3"/>
    </reaction>
</comment>
<dbReference type="PANTHER" id="PTHR43344:SF2">
    <property type="entry name" value="PHOSPHOSERINE PHOSPHATASE"/>
    <property type="match status" value="1"/>
</dbReference>
<organism evidence="11 12">
    <name type="scientific">Candidatus Gottesmanbacteria bacterium RBG_16_52_11</name>
    <dbReference type="NCBI Taxonomy" id="1798374"/>
    <lineage>
        <taxon>Bacteria</taxon>
        <taxon>Candidatus Gottesmaniibacteriota</taxon>
    </lineage>
</organism>
<comment type="pathway">
    <text evidence="2">Amino-acid biosynthesis; L-serine biosynthesis; L-serine from 3-phospho-D-glycerate: step 3/3.</text>
</comment>
<dbReference type="GO" id="GO:0005737">
    <property type="term" value="C:cytoplasm"/>
    <property type="evidence" value="ECO:0007669"/>
    <property type="project" value="TreeGrafter"/>
</dbReference>
<dbReference type="AlphaFoldDB" id="A0A1F5YVD1"/>
<evidence type="ECO:0000256" key="10">
    <source>
        <dbReference type="ARBA" id="ARBA00048523"/>
    </source>
</evidence>
<evidence type="ECO:0000256" key="1">
    <source>
        <dbReference type="ARBA" id="ARBA00001946"/>
    </source>
</evidence>
<proteinExistence type="predicted"/>
<dbReference type="GO" id="GO:0006564">
    <property type="term" value="P:L-serine biosynthetic process"/>
    <property type="evidence" value="ECO:0007669"/>
    <property type="project" value="UniProtKB-KW"/>
</dbReference>
<dbReference type="Proteomes" id="UP000178448">
    <property type="component" value="Unassembled WGS sequence"/>
</dbReference>
<keyword evidence="5" id="KW-0479">Metal-binding</keyword>
<name>A0A1F5YVD1_9BACT</name>
<evidence type="ECO:0000256" key="7">
    <source>
        <dbReference type="ARBA" id="ARBA00022842"/>
    </source>
</evidence>
<dbReference type="EMBL" id="MFJD01000004">
    <property type="protein sequence ID" value="OGG04129.1"/>
    <property type="molecule type" value="Genomic_DNA"/>
</dbReference>
<dbReference type="NCBIfam" id="TIGR01488">
    <property type="entry name" value="HAD-SF-IB"/>
    <property type="match status" value="1"/>
</dbReference>
<dbReference type="PANTHER" id="PTHR43344">
    <property type="entry name" value="PHOSPHOSERINE PHOSPHATASE"/>
    <property type="match status" value="1"/>
</dbReference>
<evidence type="ECO:0000256" key="8">
    <source>
        <dbReference type="ARBA" id="ARBA00023299"/>
    </source>
</evidence>